<protein>
    <recommendedName>
        <fullName evidence="3">Lipoprotein</fullName>
    </recommendedName>
</protein>
<keyword evidence="1" id="KW-0812">Transmembrane</keyword>
<keyword evidence="1" id="KW-1133">Transmembrane helix</keyword>
<dbReference type="Proteomes" id="UP000054164">
    <property type="component" value="Unassembled WGS sequence"/>
</dbReference>
<dbReference type="HOGENOM" id="CLU_1616120_0_0_9"/>
<keyword evidence="1" id="KW-0472">Membrane</keyword>
<evidence type="ECO:0000313" key="2">
    <source>
        <dbReference type="EMBL" id="GAE01063.1"/>
    </source>
</evidence>
<evidence type="ECO:0008006" key="3">
    <source>
        <dbReference type="Google" id="ProtNLM"/>
    </source>
</evidence>
<name>A0A0S6U421_CLOBO</name>
<organism evidence="2">
    <name type="scientific">Clostridium botulinum B str. Osaka05</name>
    <dbReference type="NCBI Taxonomy" id="1407017"/>
    <lineage>
        <taxon>Bacteria</taxon>
        <taxon>Bacillati</taxon>
        <taxon>Bacillota</taxon>
        <taxon>Clostridia</taxon>
        <taxon>Eubacteriales</taxon>
        <taxon>Clostridiaceae</taxon>
        <taxon>Clostridium</taxon>
    </lineage>
</organism>
<feature type="transmembrane region" description="Helical" evidence="1">
    <location>
        <begin position="7"/>
        <end position="27"/>
    </location>
</feature>
<sequence>MINKKHIILLNFLLCVMLIFSGCTFNVSTDHSVTPNSEDYLVSQTVKNGLEKGFNFSYETTTGMEGHEYFTKEFNEKHHITKEYQDLIIGTRKREKIIRTMEIREINNITVKDNSASATTIFHSTSKGTTDKWNFNDNGEIKVELIKINNKWLINDIQVYTYKQ</sequence>
<accession>A0A0S6U421</accession>
<proteinExistence type="predicted"/>
<gene>
    <name evidence="2" type="ORF">CBO05C_0753</name>
</gene>
<dbReference type="AlphaFoldDB" id="A0A0S6U421"/>
<reference evidence="2" key="1">
    <citation type="submission" date="2013-10" db="EMBL/GenBank/DDBJ databases">
        <title>Draft genome sequence of Clostridium botulinum type B strain Osaka05.</title>
        <authorList>
            <person name="Sakaguchi Y."/>
            <person name="Hosomi K."/>
            <person name="Uchiyama J."/>
            <person name="Ogura Y."/>
            <person name="Sakaguchi M."/>
            <person name="Kohda T."/>
            <person name="Mukamoto M."/>
            <person name="Misawa N."/>
            <person name="Matsuzaki S."/>
            <person name="Hayashi T."/>
            <person name="Kozaki S."/>
        </authorList>
    </citation>
    <scope>NUCLEOTIDE SEQUENCE</scope>
    <source>
        <strain evidence="2">Osaka05</strain>
    </source>
</reference>
<dbReference type="EMBL" id="DF384213">
    <property type="protein sequence ID" value="GAE01063.1"/>
    <property type="molecule type" value="Genomic_DNA"/>
</dbReference>
<evidence type="ECO:0000256" key="1">
    <source>
        <dbReference type="SAM" id="Phobius"/>
    </source>
</evidence>
<dbReference type="RefSeq" id="WP_030033536.1">
    <property type="nucleotide sequence ID" value="NZ_DF384213.1"/>
</dbReference>
<dbReference type="PROSITE" id="PS51257">
    <property type="entry name" value="PROKAR_LIPOPROTEIN"/>
    <property type="match status" value="1"/>
</dbReference>